<dbReference type="Gene3D" id="1.20.140.150">
    <property type="match status" value="1"/>
</dbReference>
<feature type="transmembrane region" description="Helical" evidence="1">
    <location>
        <begin position="179"/>
        <end position="205"/>
    </location>
</feature>
<dbReference type="PANTHER" id="PTHR28013:SF7">
    <property type="entry name" value="PALI-DOMAIN-CONTAINING PROTEIN"/>
    <property type="match status" value="1"/>
</dbReference>
<feature type="transmembrane region" description="Helical" evidence="1">
    <location>
        <begin position="108"/>
        <end position="130"/>
    </location>
</feature>
<dbReference type="EMBL" id="WIGN01000191">
    <property type="protein sequence ID" value="KAF6805090.1"/>
    <property type="molecule type" value="Genomic_DNA"/>
</dbReference>
<protein>
    <submittedName>
        <fullName evidence="2">Ph-response regulator</fullName>
    </submittedName>
</protein>
<dbReference type="GO" id="GO:0032153">
    <property type="term" value="C:cell division site"/>
    <property type="evidence" value="ECO:0007669"/>
    <property type="project" value="TreeGrafter"/>
</dbReference>
<dbReference type="PANTHER" id="PTHR28013">
    <property type="entry name" value="PROTEIN DCV1-RELATED"/>
    <property type="match status" value="1"/>
</dbReference>
<dbReference type="Pfam" id="PF06687">
    <property type="entry name" value="SUR7"/>
    <property type="match status" value="1"/>
</dbReference>
<keyword evidence="3" id="KW-1185">Reference proteome</keyword>
<reference evidence="2 3" key="1">
    <citation type="journal article" date="2020" name="Phytopathology">
        <title>Genome Sequence Resources of Colletotrichum truncatum, C. plurivorum, C. musicola, and C. sojae: Four Species Pathogenic to Soybean (Glycine max).</title>
        <authorList>
            <person name="Rogerio F."/>
            <person name="Boufleur T.R."/>
            <person name="Ciampi-Guillardi M."/>
            <person name="Sukno S.A."/>
            <person name="Thon M.R."/>
            <person name="Massola Junior N.S."/>
            <person name="Baroncelli R."/>
        </authorList>
    </citation>
    <scope>NUCLEOTIDE SEQUENCE [LARGE SCALE GENOMIC DNA]</scope>
    <source>
        <strain evidence="2 3">LFN0009</strain>
    </source>
</reference>
<evidence type="ECO:0000313" key="2">
    <source>
        <dbReference type="EMBL" id="KAF6805090.1"/>
    </source>
</evidence>
<dbReference type="GO" id="GO:0005886">
    <property type="term" value="C:plasma membrane"/>
    <property type="evidence" value="ECO:0007669"/>
    <property type="project" value="InterPro"/>
</dbReference>
<dbReference type="InterPro" id="IPR051380">
    <property type="entry name" value="pH-response_reg_palI/RIM9"/>
</dbReference>
<gene>
    <name evidence="2" type="ORF">CSOJ01_09723</name>
</gene>
<comment type="caution">
    <text evidence="2">The sequence shown here is derived from an EMBL/GenBank/DDBJ whole genome shotgun (WGS) entry which is preliminary data.</text>
</comment>
<organism evidence="2 3">
    <name type="scientific">Colletotrichum sojae</name>
    <dbReference type="NCBI Taxonomy" id="2175907"/>
    <lineage>
        <taxon>Eukaryota</taxon>
        <taxon>Fungi</taxon>
        <taxon>Dikarya</taxon>
        <taxon>Ascomycota</taxon>
        <taxon>Pezizomycotina</taxon>
        <taxon>Sordariomycetes</taxon>
        <taxon>Hypocreomycetidae</taxon>
        <taxon>Glomerellales</taxon>
        <taxon>Glomerellaceae</taxon>
        <taxon>Colletotrichum</taxon>
        <taxon>Colletotrichum orchidearum species complex</taxon>
    </lineage>
</organism>
<dbReference type="AlphaFoldDB" id="A0A8H6J282"/>
<evidence type="ECO:0000313" key="3">
    <source>
        <dbReference type="Proteomes" id="UP000652219"/>
    </source>
</evidence>
<dbReference type="Proteomes" id="UP000652219">
    <property type="component" value="Unassembled WGS sequence"/>
</dbReference>
<keyword evidence="1" id="KW-0472">Membrane</keyword>
<evidence type="ECO:0000256" key="1">
    <source>
        <dbReference type="SAM" id="Phobius"/>
    </source>
</evidence>
<proteinExistence type="predicted"/>
<accession>A0A8H6J282</accession>
<name>A0A8H6J282_9PEZI</name>
<feature type="transmembrane region" description="Helical" evidence="1">
    <location>
        <begin position="12"/>
        <end position="32"/>
    </location>
</feature>
<keyword evidence="1" id="KW-0812">Transmembrane</keyword>
<sequence length="242" mass="26236">MAVTGFIHHFGTFLLLVATVLLVVTSISSPVVNNISILNVKLGDASAGDEITFGTFGYCYRGANADGSDNCPSSRIGYSPADIVTEVDGTRYSNYAANTSEALTRVMILHPIAAGIAFIAFVLSVGAGIFGSLLAALVSGVAFVVTLAALVCDWIGFALVRNNINNDDDGGQSDSYAHFGVALWTLLAALICLFLGTIVVFFTCCSGRLHKRRQQRAKVDHYSPPATHQPYRRQRWWHRRRY</sequence>
<dbReference type="GO" id="GO:0035838">
    <property type="term" value="C:growing cell tip"/>
    <property type="evidence" value="ECO:0007669"/>
    <property type="project" value="TreeGrafter"/>
</dbReference>
<dbReference type="InterPro" id="IPR009571">
    <property type="entry name" value="SUR7/Rim9-like_fungi"/>
</dbReference>
<feature type="transmembrane region" description="Helical" evidence="1">
    <location>
        <begin position="137"/>
        <end position="159"/>
    </location>
</feature>
<keyword evidence="1" id="KW-1133">Transmembrane helix</keyword>